<proteinExistence type="predicted"/>
<protein>
    <submittedName>
        <fullName evidence="1">Uncharacterized protein</fullName>
    </submittedName>
</protein>
<name>A0ABS9MV92_9ACTN</name>
<reference evidence="1 2" key="1">
    <citation type="submission" date="2022-01" db="EMBL/GenBank/DDBJ databases">
        <authorList>
            <person name="Riesco R."/>
            <person name="Trujillo M.E."/>
        </authorList>
    </citation>
    <scope>NUCLEOTIDE SEQUENCE [LARGE SCALE GENOMIC DNA]</scope>
    <source>
        <strain evidence="1 2">NIE79</strain>
    </source>
</reference>
<comment type="caution">
    <text evidence="1">The sequence shown here is derived from an EMBL/GenBank/DDBJ whole genome shotgun (WGS) entry which is preliminary data.</text>
</comment>
<keyword evidence="2" id="KW-1185">Reference proteome</keyword>
<evidence type="ECO:0000313" key="1">
    <source>
        <dbReference type="EMBL" id="MCG5441310.1"/>
    </source>
</evidence>
<accession>A0ABS9MV92</accession>
<organism evidence="1 2">
    <name type="scientific">Micromonospora trifolii</name>
    <dbReference type="NCBI Taxonomy" id="2911208"/>
    <lineage>
        <taxon>Bacteria</taxon>
        <taxon>Bacillati</taxon>
        <taxon>Actinomycetota</taxon>
        <taxon>Actinomycetes</taxon>
        <taxon>Micromonosporales</taxon>
        <taxon>Micromonosporaceae</taxon>
        <taxon>Micromonospora</taxon>
    </lineage>
</organism>
<dbReference type="EMBL" id="JAKKFD010000002">
    <property type="protein sequence ID" value="MCG5441310.1"/>
    <property type="molecule type" value="Genomic_DNA"/>
</dbReference>
<gene>
    <name evidence="1" type="ORF">NIE79_001432</name>
</gene>
<evidence type="ECO:0000313" key="2">
    <source>
        <dbReference type="Proteomes" id="UP001201629"/>
    </source>
</evidence>
<sequence length="209" mass="23353">MDEPTPQSVPVSLQERMTWPARVQVTVARRDSLSMAPANVWFAEFTMPRADTFDLRDRVESLVDQSDQSYQISVQSGRTSWGGDSGEIMAVVLYVSGMVTQAAIEHQVGDLFSQLRQRRQARATAESRPLSREEAISRARWSVADRYAATLSAGTIDVDGLDVVGESEDRESGAWAITLMSDLGWTFQVTLRIREGLVTIDRLDANRER</sequence>
<dbReference type="Proteomes" id="UP001201629">
    <property type="component" value="Unassembled WGS sequence"/>
</dbReference>
<dbReference type="RefSeq" id="WP_238676737.1">
    <property type="nucleotide sequence ID" value="NZ_JAKKFD010000002.1"/>
</dbReference>